<dbReference type="CDD" id="cd00761">
    <property type="entry name" value="Glyco_tranf_GTA_type"/>
    <property type="match status" value="1"/>
</dbReference>
<dbReference type="PANTHER" id="PTHR43646">
    <property type="entry name" value="GLYCOSYLTRANSFERASE"/>
    <property type="match status" value="1"/>
</dbReference>
<evidence type="ECO:0000313" key="8">
    <source>
        <dbReference type="Proteomes" id="UP000178419"/>
    </source>
</evidence>
<comment type="subcellular location">
    <subcellularLocation>
        <location evidence="1">Cell membrane</location>
    </subcellularLocation>
</comment>
<organism evidence="7 8">
    <name type="scientific">Candidatus Woesebacteria bacterium RIFCSPHIGHO2_01_FULL_38_9</name>
    <dbReference type="NCBI Taxonomy" id="1802492"/>
    <lineage>
        <taxon>Bacteria</taxon>
        <taxon>Candidatus Woeseibacteriota</taxon>
    </lineage>
</organism>
<sequence>MKDVSIIIPARNEIFLQKTVSDLLTKAEGNIEVIVILDGYWPTPQLIEDTRLKIIHRGKPTGMRAAINAGVAIAKGKYLMKCDAHCMYAQGFDIVLKDDCEDNWVIVPRRYALDPEKWELIDNPKYPIDYMYLSNDLHGVVWSEKNKDPLLKEKLIDETMSNQGSVWFMARDYFFELELMDEATYGIFWNEFQEIGLKCWLSGGKVMVNKKTWYAHWHKTSDFGRGYSLGKNEQPKALKAVDKWKTRGWHKQTLPLSWLIERFWPVPSWTPELVEEARKD</sequence>
<dbReference type="Gene3D" id="3.90.550.10">
    <property type="entry name" value="Spore Coat Polysaccharide Biosynthesis Protein SpsA, Chain A"/>
    <property type="match status" value="1"/>
</dbReference>
<dbReference type="EMBL" id="MGGE01000056">
    <property type="protein sequence ID" value="OGM19975.1"/>
    <property type="molecule type" value="Genomic_DNA"/>
</dbReference>
<dbReference type="PANTHER" id="PTHR43646:SF2">
    <property type="entry name" value="GLYCOSYLTRANSFERASE 2-LIKE DOMAIN-CONTAINING PROTEIN"/>
    <property type="match status" value="1"/>
</dbReference>
<evidence type="ECO:0000259" key="6">
    <source>
        <dbReference type="Pfam" id="PF00535"/>
    </source>
</evidence>
<evidence type="ECO:0000256" key="2">
    <source>
        <dbReference type="ARBA" id="ARBA00022475"/>
    </source>
</evidence>
<keyword evidence="4" id="KW-0808">Transferase</keyword>
<dbReference type="Proteomes" id="UP000178419">
    <property type="component" value="Unassembled WGS sequence"/>
</dbReference>
<dbReference type="InterPro" id="IPR001173">
    <property type="entry name" value="Glyco_trans_2-like"/>
</dbReference>
<gene>
    <name evidence="7" type="ORF">A2714_02840</name>
</gene>
<evidence type="ECO:0000313" key="7">
    <source>
        <dbReference type="EMBL" id="OGM19975.1"/>
    </source>
</evidence>
<evidence type="ECO:0000256" key="1">
    <source>
        <dbReference type="ARBA" id="ARBA00004236"/>
    </source>
</evidence>
<dbReference type="InterPro" id="IPR029044">
    <property type="entry name" value="Nucleotide-diphossugar_trans"/>
</dbReference>
<reference evidence="7 8" key="1">
    <citation type="journal article" date="2016" name="Nat. Commun.">
        <title>Thousands of microbial genomes shed light on interconnected biogeochemical processes in an aquifer system.</title>
        <authorList>
            <person name="Anantharaman K."/>
            <person name="Brown C.T."/>
            <person name="Hug L.A."/>
            <person name="Sharon I."/>
            <person name="Castelle C.J."/>
            <person name="Probst A.J."/>
            <person name="Thomas B.C."/>
            <person name="Singh A."/>
            <person name="Wilkins M.J."/>
            <person name="Karaoz U."/>
            <person name="Brodie E.L."/>
            <person name="Williams K.H."/>
            <person name="Hubbard S.S."/>
            <person name="Banfield J.F."/>
        </authorList>
    </citation>
    <scope>NUCLEOTIDE SEQUENCE [LARGE SCALE GENOMIC DNA]</scope>
</reference>
<evidence type="ECO:0000256" key="4">
    <source>
        <dbReference type="ARBA" id="ARBA00022679"/>
    </source>
</evidence>
<evidence type="ECO:0000256" key="3">
    <source>
        <dbReference type="ARBA" id="ARBA00022676"/>
    </source>
</evidence>
<keyword evidence="3" id="KW-0328">Glycosyltransferase</keyword>
<dbReference type="Pfam" id="PF00535">
    <property type="entry name" value="Glycos_transf_2"/>
    <property type="match status" value="1"/>
</dbReference>
<accession>A0A1F7Y0C5</accession>
<dbReference type="GO" id="GO:0016757">
    <property type="term" value="F:glycosyltransferase activity"/>
    <property type="evidence" value="ECO:0007669"/>
    <property type="project" value="UniProtKB-KW"/>
</dbReference>
<proteinExistence type="predicted"/>
<keyword evidence="2" id="KW-1003">Cell membrane</keyword>
<dbReference type="SUPFAM" id="SSF53448">
    <property type="entry name" value="Nucleotide-diphospho-sugar transferases"/>
    <property type="match status" value="1"/>
</dbReference>
<keyword evidence="5" id="KW-0472">Membrane</keyword>
<comment type="caution">
    <text evidence="7">The sequence shown here is derived from an EMBL/GenBank/DDBJ whole genome shotgun (WGS) entry which is preliminary data.</text>
</comment>
<feature type="domain" description="Glycosyltransferase 2-like" evidence="6">
    <location>
        <begin position="5"/>
        <end position="126"/>
    </location>
</feature>
<evidence type="ECO:0000256" key="5">
    <source>
        <dbReference type="ARBA" id="ARBA00023136"/>
    </source>
</evidence>
<dbReference type="AlphaFoldDB" id="A0A1F7Y0C5"/>
<protein>
    <recommendedName>
        <fullName evidence="6">Glycosyltransferase 2-like domain-containing protein</fullName>
    </recommendedName>
</protein>
<dbReference type="GO" id="GO:0005886">
    <property type="term" value="C:plasma membrane"/>
    <property type="evidence" value="ECO:0007669"/>
    <property type="project" value="UniProtKB-SubCell"/>
</dbReference>
<name>A0A1F7Y0C5_9BACT</name>